<dbReference type="KEGG" id="poz:I0K15_17880"/>
<dbReference type="Proteomes" id="UP000594800">
    <property type="component" value="Chromosome"/>
</dbReference>
<proteinExistence type="predicted"/>
<dbReference type="RefSeq" id="WP_196102836.1">
    <property type="nucleotide sequence ID" value="NZ_CP064942.1"/>
</dbReference>
<accession>A0A7S9LQW0</accession>
<dbReference type="Gene3D" id="1.20.58.320">
    <property type="entry name" value="TPR-like"/>
    <property type="match status" value="1"/>
</dbReference>
<reference evidence="1 2" key="1">
    <citation type="submission" date="2020-11" db="EMBL/GenBank/DDBJ databases">
        <title>Description of Pontivivens ytuae sp. nov. isolated from deep sea sediment of Mariana Trench.</title>
        <authorList>
            <person name="Wang Z."/>
            <person name="Sun Q.-L."/>
            <person name="Xu X.-D."/>
            <person name="Tang Y.-Z."/>
            <person name="Zhang J."/>
        </authorList>
    </citation>
    <scope>NUCLEOTIDE SEQUENCE [LARGE SCALE GENOMIC DNA]</scope>
    <source>
        <strain evidence="1 2">MT2928</strain>
    </source>
</reference>
<dbReference type="Gene3D" id="1.25.40.10">
    <property type="entry name" value="Tetratricopeptide repeat domain"/>
    <property type="match status" value="1"/>
</dbReference>
<dbReference type="InterPro" id="IPR011990">
    <property type="entry name" value="TPR-like_helical_dom_sf"/>
</dbReference>
<sequence>MVATIDEVLRFWIDEVGEKGWYEQSDALDEEIRQRFKTTWDAARDRALCPWIRSSDGTLALLIVTDQFPRNMFRDSPHAFSTDRFALTIAQKGIRRGDDLVTPEPQRQFFYLPMMHAESLSFQERGLRQFLLKMPEAGSNILHARAHRDVIRRFGRFPHRNAALGRASTPSEVSFLDEGGYGATVRDLQQAA</sequence>
<organism evidence="1 2">
    <name type="scientific">Pontivivens ytuae</name>
    <dbReference type="NCBI Taxonomy" id="2789856"/>
    <lineage>
        <taxon>Bacteria</taxon>
        <taxon>Pseudomonadati</taxon>
        <taxon>Pseudomonadota</taxon>
        <taxon>Alphaproteobacteria</taxon>
        <taxon>Rhodobacterales</taxon>
        <taxon>Paracoccaceae</taxon>
        <taxon>Pontivivens</taxon>
    </lineage>
</organism>
<name>A0A7S9LQW0_9RHOB</name>
<dbReference type="Pfam" id="PF06041">
    <property type="entry name" value="DUF924"/>
    <property type="match status" value="1"/>
</dbReference>
<evidence type="ECO:0000313" key="2">
    <source>
        <dbReference type="Proteomes" id="UP000594800"/>
    </source>
</evidence>
<evidence type="ECO:0000313" key="1">
    <source>
        <dbReference type="EMBL" id="QPH53627.1"/>
    </source>
</evidence>
<dbReference type="EMBL" id="CP064942">
    <property type="protein sequence ID" value="QPH53627.1"/>
    <property type="molecule type" value="Genomic_DNA"/>
</dbReference>
<keyword evidence="2" id="KW-1185">Reference proteome</keyword>
<dbReference type="SUPFAM" id="SSF48452">
    <property type="entry name" value="TPR-like"/>
    <property type="match status" value="1"/>
</dbReference>
<gene>
    <name evidence="1" type="ORF">I0K15_17880</name>
</gene>
<dbReference type="AlphaFoldDB" id="A0A7S9LQW0"/>
<dbReference type="InterPro" id="IPR010323">
    <property type="entry name" value="DUF924"/>
</dbReference>
<protein>
    <submittedName>
        <fullName evidence="1">DUF924 domain-containing protein</fullName>
    </submittedName>
</protein>